<protein>
    <recommendedName>
        <fullName evidence="4">Regulatory signaling modulator protein AmpE</fullName>
    </recommendedName>
</protein>
<accession>A0A540VTP2</accession>
<dbReference type="Proteomes" id="UP000315400">
    <property type="component" value="Unassembled WGS sequence"/>
</dbReference>
<evidence type="ECO:0008006" key="4">
    <source>
        <dbReference type="Google" id="ProtNLM"/>
    </source>
</evidence>
<sequence>MKLLALIIALLINGQLSAGGWRSARGFNRYADWLRQRLMPMRLWNHAGGLALLLVPFVVLLGVLQLLIGPWLFGAVGLVLGVVALCFAFGGGEPLETEVASFTAAWRRGDEAEAQSALNALAGTAIAPVAMEQMPEVAATHLLRRGRTRLFAPIFWFVLLGPVGAVGYRLVVLARAFGDCQDNAGPGYCQRAEQLLALLDWVPDRLMAAALALGGHFSAAAQAWEQSAGTADGDRLSQAGLGALGLPPADEAVTRDLTAEAVDDAHALLRRALYIWLAALAAGVLLGAL</sequence>
<dbReference type="Pfam" id="PF17113">
    <property type="entry name" value="AmpE"/>
    <property type="match status" value="1"/>
</dbReference>
<proteinExistence type="predicted"/>
<dbReference type="STRING" id="1260251.SPISAL_01875"/>
<dbReference type="GO" id="GO:0009236">
    <property type="term" value="P:cobalamin biosynthetic process"/>
    <property type="evidence" value="ECO:0007669"/>
    <property type="project" value="UniProtKB-UniPathway"/>
</dbReference>
<dbReference type="EMBL" id="VIFK01000056">
    <property type="protein sequence ID" value="TQE99513.1"/>
    <property type="molecule type" value="Genomic_DNA"/>
</dbReference>
<dbReference type="PANTHER" id="PTHR38684">
    <property type="entry name" value="PROTEIN AMPE"/>
    <property type="match status" value="1"/>
</dbReference>
<keyword evidence="1" id="KW-0472">Membrane</keyword>
<keyword evidence="1" id="KW-0812">Transmembrane</keyword>
<feature type="transmembrane region" description="Helical" evidence="1">
    <location>
        <begin position="43"/>
        <end position="64"/>
    </location>
</feature>
<dbReference type="PANTHER" id="PTHR38684:SF1">
    <property type="entry name" value="PROTEIN AMPE"/>
    <property type="match status" value="1"/>
</dbReference>
<dbReference type="InterPro" id="IPR052966">
    <property type="entry name" value="Beta-lactamase_Reg"/>
</dbReference>
<dbReference type="GO" id="GO:0005886">
    <property type="term" value="C:plasma membrane"/>
    <property type="evidence" value="ECO:0007669"/>
    <property type="project" value="TreeGrafter"/>
</dbReference>
<dbReference type="GO" id="GO:0046677">
    <property type="term" value="P:response to antibiotic"/>
    <property type="evidence" value="ECO:0007669"/>
    <property type="project" value="TreeGrafter"/>
</dbReference>
<feature type="transmembrane region" description="Helical" evidence="1">
    <location>
        <begin position="150"/>
        <end position="171"/>
    </location>
</feature>
<dbReference type="InterPro" id="IPR031347">
    <property type="entry name" value="AmpE"/>
</dbReference>
<name>A0A540VTP2_9GAMM</name>
<gene>
    <name evidence="2" type="ORF">FKY71_08205</name>
</gene>
<evidence type="ECO:0000313" key="3">
    <source>
        <dbReference type="Proteomes" id="UP000315400"/>
    </source>
</evidence>
<organism evidence="2 3">
    <name type="scientific">Spiribacter salinus</name>
    <dbReference type="NCBI Taxonomy" id="1335746"/>
    <lineage>
        <taxon>Bacteria</taxon>
        <taxon>Pseudomonadati</taxon>
        <taxon>Pseudomonadota</taxon>
        <taxon>Gammaproteobacteria</taxon>
        <taxon>Chromatiales</taxon>
        <taxon>Ectothiorhodospiraceae</taxon>
        <taxon>Spiribacter</taxon>
    </lineage>
</organism>
<reference evidence="2 3" key="1">
    <citation type="submission" date="2019-06" db="EMBL/GenBank/DDBJ databases">
        <title>Metagenome assembled Genome of Spiribacter salinus SL48-SHIP from the microbial mat of Salt Lake 48 (Novosibirsk region, Russia).</title>
        <authorList>
            <person name="Shipova A."/>
            <person name="Rozanov A.S."/>
            <person name="Bryanskaya A.V."/>
            <person name="Peltek S.E."/>
        </authorList>
    </citation>
    <scope>NUCLEOTIDE SEQUENCE [LARGE SCALE GENOMIC DNA]</scope>
    <source>
        <strain evidence="2">SL48-SHIP-2</strain>
    </source>
</reference>
<evidence type="ECO:0000256" key="1">
    <source>
        <dbReference type="SAM" id="Phobius"/>
    </source>
</evidence>
<dbReference type="UniPathway" id="UPA00148"/>
<comment type="caution">
    <text evidence="2">The sequence shown here is derived from an EMBL/GenBank/DDBJ whole genome shotgun (WGS) entry which is preliminary data.</text>
</comment>
<evidence type="ECO:0000313" key="2">
    <source>
        <dbReference type="EMBL" id="TQE99513.1"/>
    </source>
</evidence>
<keyword evidence="1" id="KW-1133">Transmembrane helix</keyword>
<dbReference type="AlphaFoldDB" id="A0A540VTP2"/>
<feature type="transmembrane region" description="Helical" evidence="1">
    <location>
        <begin position="71"/>
        <end position="90"/>
    </location>
</feature>